<dbReference type="Gene3D" id="3.40.50.1820">
    <property type="entry name" value="alpha/beta hydrolase"/>
    <property type="match status" value="1"/>
</dbReference>
<dbReference type="InterPro" id="IPR053145">
    <property type="entry name" value="AB_hydrolase_Est10"/>
</dbReference>
<dbReference type="SUPFAM" id="SSF53474">
    <property type="entry name" value="alpha/beta-Hydrolases"/>
    <property type="match status" value="1"/>
</dbReference>
<evidence type="ECO:0000313" key="3">
    <source>
        <dbReference type="EMBL" id="MEN3070354.1"/>
    </source>
</evidence>
<keyword evidence="3" id="KW-0378">Hydrolase</keyword>
<comment type="caution">
    <text evidence="3">The sequence shown here is derived from an EMBL/GenBank/DDBJ whole genome shotgun (WGS) entry which is preliminary data.</text>
</comment>
<dbReference type="RefSeq" id="WP_345921133.1">
    <property type="nucleotide sequence ID" value="NZ_JBDIVE010000012.1"/>
</dbReference>
<evidence type="ECO:0000313" key="4">
    <source>
        <dbReference type="Proteomes" id="UP001410394"/>
    </source>
</evidence>
<evidence type="ECO:0000256" key="1">
    <source>
        <dbReference type="SAM" id="SignalP"/>
    </source>
</evidence>
<dbReference type="InterPro" id="IPR022742">
    <property type="entry name" value="Hydrolase_4"/>
</dbReference>
<keyword evidence="1" id="KW-0732">Signal</keyword>
<dbReference type="Proteomes" id="UP001410394">
    <property type="component" value="Unassembled WGS sequence"/>
</dbReference>
<dbReference type="GO" id="GO:0016787">
    <property type="term" value="F:hydrolase activity"/>
    <property type="evidence" value="ECO:0007669"/>
    <property type="project" value="UniProtKB-KW"/>
</dbReference>
<dbReference type="PANTHER" id="PTHR43265">
    <property type="entry name" value="ESTERASE ESTD"/>
    <property type="match status" value="1"/>
</dbReference>
<gene>
    <name evidence="3" type="ORF">ABDB84_17855</name>
</gene>
<proteinExistence type="predicted"/>
<name>A0ABU9Z2N0_9RHOO</name>
<reference evidence="3 4" key="1">
    <citation type="journal article" date="2018" name="Int. J. Syst. Evol. Microbiol.">
        <title>Uliginosibacterium sediminicola sp. nov., isolated from freshwater sediment.</title>
        <authorList>
            <person name="Hwang W.M."/>
            <person name="Kim S.M."/>
            <person name="Kang K."/>
            <person name="Ahn T.Y."/>
        </authorList>
    </citation>
    <scope>NUCLEOTIDE SEQUENCE [LARGE SCALE GENOMIC DNA]</scope>
    <source>
        <strain evidence="3 4">M1-21</strain>
    </source>
</reference>
<protein>
    <submittedName>
        <fullName evidence="3">Alpha/beta fold hydrolase</fullName>
    </submittedName>
</protein>
<dbReference type="Pfam" id="PF12146">
    <property type="entry name" value="Hydrolase_4"/>
    <property type="match status" value="1"/>
</dbReference>
<dbReference type="PANTHER" id="PTHR43265:SF1">
    <property type="entry name" value="ESTERASE ESTD"/>
    <property type="match status" value="1"/>
</dbReference>
<feature type="signal peptide" evidence="1">
    <location>
        <begin position="1"/>
        <end position="19"/>
    </location>
</feature>
<dbReference type="EMBL" id="JBDIVE010000012">
    <property type="protein sequence ID" value="MEN3070354.1"/>
    <property type="molecule type" value="Genomic_DNA"/>
</dbReference>
<organism evidence="3 4">
    <name type="scientific">Uliginosibacterium sediminicola</name>
    <dbReference type="NCBI Taxonomy" id="2024550"/>
    <lineage>
        <taxon>Bacteria</taxon>
        <taxon>Pseudomonadati</taxon>
        <taxon>Pseudomonadota</taxon>
        <taxon>Betaproteobacteria</taxon>
        <taxon>Rhodocyclales</taxon>
        <taxon>Zoogloeaceae</taxon>
        <taxon>Uliginosibacterium</taxon>
    </lineage>
</organism>
<feature type="chain" id="PRO_5045806553" evidence="1">
    <location>
        <begin position="20"/>
        <end position="320"/>
    </location>
</feature>
<keyword evidence="4" id="KW-1185">Reference proteome</keyword>
<sequence>MKWLISCLLLLFVTLSASAQSHTEESQVDTGSGVLYGSLQRPDTAAPGPVVLIIAGSGPTDRDGNSPLLSGHNDGLKQIAEALASQGIASLRYDKRGIAQSRAALPSMATLRLDDLANDAAAWLRQLRKDRRFNAVFVAGHSEGSLLGMLAAQQVPVEGFISLAGPAQRASDLLRLQIKPQLSAEDFKQADAALSVLEAGGTPELWPASMVSLFHPSLHSYVVSWIQRVPAQELARLDVPCLIIQGTLDDRVPRGEARALQAARPGAELLIVPGMTHTLKLAEANRDSIIRSYHDASMQPPPAMLDALVKFIRSHPKPGA</sequence>
<feature type="domain" description="Serine aminopeptidase S33" evidence="2">
    <location>
        <begin position="72"/>
        <end position="169"/>
    </location>
</feature>
<accession>A0ABU9Z2N0</accession>
<dbReference type="InterPro" id="IPR029058">
    <property type="entry name" value="AB_hydrolase_fold"/>
</dbReference>
<evidence type="ECO:0000259" key="2">
    <source>
        <dbReference type="Pfam" id="PF12146"/>
    </source>
</evidence>